<proteinExistence type="predicted"/>
<protein>
    <submittedName>
        <fullName evidence="1">Uncharacterized protein</fullName>
    </submittedName>
</protein>
<gene>
    <name evidence="1" type="ORF">CDAR_446171</name>
</gene>
<comment type="caution">
    <text evidence="1">The sequence shown here is derived from an EMBL/GenBank/DDBJ whole genome shotgun (WGS) entry which is preliminary data.</text>
</comment>
<organism evidence="1 2">
    <name type="scientific">Caerostris darwini</name>
    <dbReference type="NCBI Taxonomy" id="1538125"/>
    <lineage>
        <taxon>Eukaryota</taxon>
        <taxon>Metazoa</taxon>
        <taxon>Ecdysozoa</taxon>
        <taxon>Arthropoda</taxon>
        <taxon>Chelicerata</taxon>
        <taxon>Arachnida</taxon>
        <taxon>Araneae</taxon>
        <taxon>Araneomorphae</taxon>
        <taxon>Entelegynae</taxon>
        <taxon>Araneoidea</taxon>
        <taxon>Araneidae</taxon>
        <taxon>Caerostris</taxon>
    </lineage>
</organism>
<accession>A0AAV4U8T6</accession>
<sequence>MATGHNVFIMTQVVLYRYVPDAESEEAQLLISTHECESIIQKRYNDPMAGQYGAKGFILENIEIRYLNRFATITRERIEQQQDQWKQQYLTRNGDKHFALLVTKFEPLYISLVSQKLKDFKVHAKVRWAILDLHSLPPYYLIASLDTPLNQIAMYHSSTLIPVRDMELYQFSPKREVVHQNVL</sequence>
<dbReference type="Proteomes" id="UP001054837">
    <property type="component" value="Unassembled WGS sequence"/>
</dbReference>
<evidence type="ECO:0000313" key="2">
    <source>
        <dbReference type="Proteomes" id="UP001054837"/>
    </source>
</evidence>
<evidence type="ECO:0000313" key="1">
    <source>
        <dbReference type="EMBL" id="GIY54159.1"/>
    </source>
</evidence>
<name>A0AAV4U8T6_9ARAC</name>
<dbReference type="AlphaFoldDB" id="A0AAV4U8T6"/>
<keyword evidence="2" id="KW-1185">Reference proteome</keyword>
<dbReference type="EMBL" id="BPLQ01010883">
    <property type="protein sequence ID" value="GIY54159.1"/>
    <property type="molecule type" value="Genomic_DNA"/>
</dbReference>
<reference evidence="1 2" key="1">
    <citation type="submission" date="2021-06" db="EMBL/GenBank/DDBJ databases">
        <title>Caerostris darwini draft genome.</title>
        <authorList>
            <person name="Kono N."/>
            <person name="Arakawa K."/>
        </authorList>
    </citation>
    <scope>NUCLEOTIDE SEQUENCE [LARGE SCALE GENOMIC DNA]</scope>
</reference>